<dbReference type="EMBL" id="LFYR01001330">
    <property type="protein sequence ID" value="KMZ62713.1"/>
    <property type="molecule type" value="Genomic_DNA"/>
</dbReference>
<dbReference type="OrthoDB" id="1869333at2759"/>
<dbReference type="PANTHER" id="PTHR37226">
    <property type="entry name" value="GOLGIN FAMILY A PROTEIN"/>
    <property type="match status" value="1"/>
</dbReference>
<dbReference type="AlphaFoldDB" id="A0A0K9P164"/>
<keyword evidence="1" id="KW-0175">Coiled coil</keyword>
<organism evidence="2 3">
    <name type="scientific">Zostera marina</name>
    <name type="common">Eelgrass</name>
    <dbReference type="NCBI Taxonomy" id="29655"/>
    <lineage>
        <taxon>Eukaryota</taxon>
        <taxon>Viridiplantae</taxon>
        <taxon>Streptophyta</taxon>
        <taxon>Embryophyta</taxon>
        <taxon>Tracheophyta</taxon>
        <taxon>Spermatophyta</taxon>
        <taxon>Magnoliopsida</taxon>
        <taxon>Liliopsida</taxon>
        <taxon>Zosteraceae</taxon>
        <taxon>Zostera</taxon>
    </lineage>
</organism>
<feature type="coiled-coil region" evidence="1">
    <location>
        <begin position="129"/>
        <end position="184"/>
    </location>
</feature>
<sequence length="200" mass="23865">MGCVASICFEEEKRINEGRVKSLEEKIRVMKYTKEKEIEVYEQHYMEMLFLKEMERKNKYPKEIKMEGSSCSYCHGRSQYVVAVEEARRDDAVEKWKQLYLTIKTELDDLIHRTDIGQGTGGSLFWRNEEDDDATIQALEEELKVKENTIQVLRLRMSTMERERTKLEREFDILKQSLRILNASRIHVTDRKISSKHHVW</sequence>
<gene>
    <name evidence="2" type="ORF">ZOSMA_44G01130</name>
</gene>
<name>A0A0K9P164_ZOSMR</name>
<dbReference type="PANTHER" id="PTHR37226:SF4">
    <property type="entry name" value="GOLGIN FAMILY A PROTEIN"/>
    <property type="match status" value="1"/>
</dbReference>
<evidence type="ECO:0000313" key="3">
    <source>
        <dbReference type="Proteomes" id="UP000036987"/>
    </source>
</evidence>
<keyword evidence="3" id="KW-1185">Reference proteome</keyword>
<dbReference type="Proteomes" id="UP000036987">
    <property type="component" value="Unassembled WGS sequence"/>
</dbReference>
<protein>
    <submittedName>
        <fullName evidence="2">Uncharacterized protein</fullName>
    </submittedName>
</protein>
<proteinExistence type="predicted"/>
<comment type="caution">
    <text evidence="2">The sequence shown here is derived from an EMBL/GenBank/DDBJ whole genome shotgun (WGS) entry which is preliminary data.</text>
</comment>
<evidence type="ECO:0000256" key="1">
    <source>
        <dbReference type="SAM" id="Coils"/>
    </source>
</evidence>
<evidence type="ECO:0000313" key="2">
    <source>
        <dbReference type="EMBL" id="KMZ62713.1"/>
    </source>
</evidence>
<reference evidence="3" key="1">
    <citation type="journal article" date="2016" name="Nature">
        <title>The genome of the seagrass Zostera marina reveals angiosperm adaptation to the sea.</title>
        <authorList>
            <person name="Olsen J.L."/>
            <person name="Rouze P."/>
            <person name="Verhelst B."/>
            <person name="Lin Y.-C."/>
            <person name="Bayer T."/>
            <person name="Collen J."/>
            <person name="Dattolo E."/>
            <person name="De Paoli E."/>
            <person name="Dittami S."/>
            <person name="Maumus F."/>
            <person name="Michel G."/>
            <person name="Kersting A."/>
            <person name="Lauritano C."/>
            <person name="Lohaus R."/>
            <person name="Toepel M."/>
            <person name="Tonon T."/>
            <person name="Vanneste K."/>
            <person name="Amirebrahimi M."/>
            <person name="Brakel J."/>
            <person name="Bostroem C."/>
            <person name="Chovatia M."/>
            <person name="Grimwood J."/>
            <person name="Jenkins J.W."/>
            <person name="Jueterbock A."/>
            <person name="Mraz A."/>
            <person name="Stam W.T."/>
            <person name="Tice H."/>
            <person name="Bornberg-Bauer E."/>
            <person name="Green P.J."/>
            <person name="Pearson G.A."/>
            <person name="Procaccini G."/>
            <person name="Duarte C.M."/>
            <person name="Schmutz J."/>
            <person name="Reusch T.B.H."/>
            <person name="Van de Peer Y."/>
        </authorList>
    </citation>
    <scope>NUCLEOTIDE SEQUENCE [LARGE SCALE GENOMIC DNA]</scope>
    <source>
        <strain evidence="3">cv. Finnish</strain>
    </source>
</reference>
<accession>A0A0K9P164</accession>